<proteinExistence type="predicted"/>
<comment type="caution">
    <text evidence="3">The sequence shown here is derived from an EMBL/GenBank/DDBJ whole genome shotgun (WGS) entry which is preliminary data.</text>
</comment>
<dbReference type="EMBL" id="JBGMEG010000002">
    <property type="protein sequence ID" value="MFO3717038.1"/>
    <property type="molecule type" value="Genomic_DNA"/>
</dbReference>
<dbReference type="RefSeq" id="WP_410023636.1">
    <property type="nucleotide sequence ID" value="NZ_JBGMEG010000002.1"/>
</dbReference>
<feature type="signal peptide" evidence="2">
    <location>
        <begin position="1"/>
        <end position="17"/>
    </location>
</feature>
<evidence type="ECO:0000256" key="2">
    <source>
        <dbReference type="SAM" id="SignalP"/>
    </source>
</evidence>
<accession>A0ABW9MZ03</accession>
<feature type="chain" id="PRO_5045224129" description="Lipoprotein" evidence="2">
    <location>
        <begin position="18"/>
        <end position="84"/>
    </location>
</feature>
<gene>
    <name evidence="3" type="ORF">AB9Q04_01585</name>
</gene>
<evidence type="ECO:0008006" key="5">
    <source>
        <dbReference type="Google" id="ProtNLM"/>
    </source>
</evidence>
<reference evidence="3 4" key="1">
    <citation type="journal article" date="2025" name="Anaerobe">
        <title>Description of Anaerococcus kampingiae sp. nov., Anaerococcus groningensis sp. nov., Anaerococcus martiniensis sp. nov., and Anaerococcus cruorum sp. nov., isolated from human clinical specimens.</title>
        <authorList>
            <person name="Boiten K.E."/>
            <person name="Meijer J."/>
            <person name="van Wezel E.M."/>
            <person name="Veloo A.C.M."/>
        </authorList>
    </citation>
    <scope>NUCLEOTIDE SEQUENCE [LARGE SCALE GENOMIC DNA]</scope>
    <source>
        <strain evidence="3 4">ENR1011</strain>
    </source>
</reference>
<evidence type="ECO:0000313" key="4">
    <source>
        <dbReference type="Proteomes" id="UP001637993"/>
    </source>
</evidence>
<evidence type="ECO:0000256" key="1">
    <source>
        <dbReference type="SAM" id="MobiDB-lite"/>
    </source>
</evidence>
<keyword evidence="4" id="KW-1185">Reference proteome</keyword>
<dbReference type="PROSITE" id="PS51257">
    <property type="entry name" value="PROKAR_LIPOPROTEIN"/>
    <property type="match status" value="1"/>
</dbReference>
<sequence length="84" mass="8814">MNKKLLALALAGTFAFAGCGNNAEKTEEADTTETTVEEPAVEETTTEVEENADDAAKETEENAEDAADDAATEVEEDATENTGN</sequence>
<feature type="compositionally biased region" description="Acidic residues" evidence="1">
    <location>
        <begin position="27"/>
        <end position="53"/>
    </location>
</feature>
<protein>
    <recommendedName>
        <fullName evidence="5">Lipoprotein</fullName>
    </recommendedName>
</protein>
<keyword evidence="2" id="KW-0732">Signal</keyword>
<organism evidence="3 4">
    <name type="scientific">Anaerococcus groningensis</name>
    <dbReference type="NCBI Taxonomy" id="3115616"/>
    <lineage>
        <taxon>Bacteria</taxon>
        <taxon>Bacillati</taxon>
        <taxon>Bacillota</taxon>
        <taxon>Tissierellia</taxon>
        <taxon>Tissierellales</taxon>
        <taxon>Peptoniphilaceae</taxon>
        <taxon>Anaerococcus</taxon>
    </lineage>
</organism>
<feature type="compositionally biased region" description="Acidic residues" evidence="1">
    <location>
        <begin position="61"/>
        <end position="84"/>
    </location>
</feature>
<dbReference type="Proteomes" id="UP001637993">
    <property type="component" value="Unassembled WGS sequence"/>
</dbReference>
<evidence type="ECO:0000313" key="3">
    <source>
        <dbReference type="EMBL" id="MFO3717038.1"/>
    </source>
</evidence>
<feature type="region of interest" description="Disordered" evidence="1">
    <location>
        <begin position="21"/>
        <end position="84"/>
    </location>
</feature>
<name>A0ABW9MZ03_9FIRM</name>